<keyword evidence="10" id="KW-0067">ATP-binding</keyword>
<feature type="non-terminal residue" evidence="15">
    <location>
        <position position="253"/>
    </location>
</feature>
<dbReference type="PANTHER" id="PTHR43152:SF3">
    <property type="entry name" value="UVRABC SYSTEM PROTEIN A"/>
    <property type="match status" value="1"/>
</dbReference>
<evidence type="ECO:0000256" key="9">
    <source>
        <dbReference type="ARBA" id="ARBA00022833"/>
    </source>
</evidence>
<dbReference type="Gene3D" id="1.10.8.280">
    <property type="entry name" value="ABC transporter ATPase domain-like"/>
    <property type="match status" value="1"/>
</dbReference>
<comment type="caution">
    <text evidence="15">The sequence shown here is derived from an EMBL/GenBank/DDBJ whole genome shotgun (WGS) entry which is preliminary data.</text>
</comment>
<evidence type="ECO:0000256" key="8">
    <source>
        <dbReference type="ARBA" id="ARBA00022771"/>
    </source>
</evidence>
<dbReference type="GO" id="GO:0006281">
    <property type="term" value="P:DNA repair"/>
    <property type="evidence" value="ECO:0007669"/>
    <property type="project" value="UniProtKB-KW"/>
</dbReference>
<dbReference type="GO" id="GO:0004518">
    <property type="term" value="F:nuclease activity"/>
    <property type="evidence" value="ECO:0007669"/>
    <property type="project" value="UniProtKB-KW"/>
</dbReference>
<sequence length="253" mass="28819">FVEQLPKFYDFDIKTPYKDLPEGIKQVFLYGSGKILPFDWDSKTFTGILDRKFEGIIPHIERALTESKSTYRHDKIHKNFMLLKKCDECEGYRINEQARSVKIGDKHIGELGMMPIDQLISFLEELKKNNITTVQGKSMSELIIKGLHSMRDVGLSYIHLNRTLPTLSGGELQRLSLMTHLDAGIDSLIYILDEPSMSLHELEKDSLIEFLKKLKDLGNTIIIVEHDKRFIEIADEIIDIGPGAGINGGKLVF</sequence>
<evidence type="ECO:0000256" key="2">
    <source>
        <dbReference type="ARBA" id="ARBA00022490"/>
    </source>
</evidence>
<keyword evidence="8" id="KW-0863">Zinc-finger</keyword>
<dbReference type="InterPro" id="IPR027417">
    <property type="entry name" value="P-loop_NTPase"/>
</dbReference>
<dbReference type="GO" id="GO:0003677">
    <property type="term" value="F:DNA binding"/>
    <property type="evidence" value="ECO:0007669"/>
    <property type="project" value="UniProtKB-KW"/>
</dbReference>
<gene>
    <name evidence="15" type="ORF">S01H1_61282</name>
</gene>
<name>X0Y7G6_9ZZZZ</name>
<dbReference type="GO" id="GO:0005737">
    <property type="term" value="C:cytoplasm"/>
    <property type="evidence" value="ECO:0007669"/>
    <property type="project" value="UniProtKB-SubCell"/>
</dbReference>
<dbReference type="GO" id="GO:0008270">
    <property type="term" value="F:zinc ion binding"/>
    <property type="evidence" value="ECO:0007669"/>
    <property type="project" value="UniProtKB-KW"/>
</dbReference>
<evidence type="ECO:0000256" key="13">
    <source>
        <dbReference type="ARBA" id="ARBA00023204"/>
    </source>
</evidence>
<dbReference type="AlphaFoldDB" id="X0Y7G6"/>
<comment type="subcellular location">
    <subcellularLocation>
        <location evidence="1">Cytoplasm</location>
    </subcellularLocation>
</comment>
<protein>
    <recommendedName>
        <fullName evidence="14">UvrA DNA-binding domain-containing protein</fullName>
    </recommendedName>
</protein>
<dbReference type="SUPFAM" id="SSF52540">
    <property type="entry name" value="P-loop containing nucleoside triphosphate hydrolases"/>
    <property type="match status" value="1"/>
</dbReference>
<feature type="domain" description="UvrA DNA-binding" evidence="14">
    <location>
        <begin position="2"/>
        <end position="77"/>
    </location>
</feature>
<dbReference type="EMBL" id="BARS01040171">
    <property type="protein sequence ID" value="GAG32826.1"/>
    <property type="molecule type" value="Genomic_DNA"/>
</dbReference>
<evidence type="ECO:0000256" key="3">
    <source>
        <dbReference type="ARBA" id="ARBA00022723"/>
    </source>
</evidence>
<evidence type="ECO:0000256" key="12">
    <source>
        <dbReference type="ARBA" id="ARBA00023125"/>
    </source>
</evidence>
<evidence type="ECO:0000256" key="4">
    <source>
        <dbReference type="ARBA" id="ARBA00022737"/>
    </source>
</evidence>
<feature type="non-terminal residue" evidence="15">
    <location>
        <position position="1"/>
    </location>
</feature>
<evidence type="ECO:0000256" key="5">
    <source>
        <dbReference type="ARBA" id="ARBA00022741"/>
    </source>
</evidence>
<dbReference type="Pfam" id="PF17755">
    <property type="entry name" value="UvrA_DNA-bind"/>
    <property type="match status" value="1"/>
</dbReference>
<organism evidence="15">
    <name type="scientific">marine sediment metagenome</name>
    <dbReference type="NCBI Taxonomy" id="412755"/>
    <lineage>
        <taxon>unclassified sequences</taxon>
        <taxon>metagenomes</taxon>
        <taxon>ecological metagenomes</taxon>
    </lineage>
</organism>
<dbReference type="PANTHER" id="PTHR43152">
    <property type="entry name" value="UVRABC SYSTEM PROTEIN A"/>
    <property type="match status" value="1"/>
</dbReference>
<dbReference type="InterPro" id="IPR041552">
    <property type="entry name" value="UvrA_DNA-bd"/>
</dbReference>
<evidence type="ECO:0000256" key="7">
    <source>
        <dbReference type="ARBA" id="ARBA00022769"/>
    </source>
</evidence>
<evidence type="ECO:0000256" key="10">
    <source>
        <dbReference type="ARBA" id="ARBA00022840"/>
    </source>
</evidence>
<keyword evidence="11" id="KW-0267">Excision nuclease</keyword>
<keyword evidence="5" id="KW-0547">Nucleotide-binding</keyword>
<proteinExistence type="predicted"/>
<keyword evidence="3" id="KW-0479">Metal-binding</keyword>
<keyword evidence="9" id="KW-0862">Zinc</keyword>
<reference evidence="15" key="1">
    <citation type="journal article" date="2014" name="Front. Microbiol.">
        <title>High frequency of phylogenetically diverse reductive dehalogenase-homologous genes in deep subseafloor sedimentary metagenomes.</title>
        <authorList>
            <person name="Kawai M."/>
            <person name="Futagami T."/>
            <person name="Toyoda A."/>
            <person name="Takaki Y."/>
            <person name="Nishi S."/>
            <person name="Hori S."/>
            <person name="Arai W."/>
            <person name="Tsubouchi T."/>
            <person name="Morono Y."/>
            <person name="Uchiyama I."/>
            <person name="Ito T."/>
            <person name="Fujiyama A."/>
            <person name="Inagaki F."/>
            <person name="Takami H."/>
        </authorList>
    </citation>
    <scope>NUCLEOTIDE SEQUENCE</scope>
    <source>
        <strain evidence="15">Expedition CK06-06</strain>
    </source>
</reference>
<dbReference type="Gene3D" id="1.20.1580.10">
    <property type="entry name" value="ABC transporter ATPase like domain"/>
    <property type="match status" value="1"/>
</dbReference>
<dbReference type="Gene3D" id="3.40.50.300">
    <property type="entry name" value="P-loop containing nucleotide triphosphate hydrolases"/>
    <property type="match status" value="1"/>
</dbReference>
<keyword evidence="4" id="KW-0677">Repeat</keyword>
<keyword evidence="12" id="KW-0238">DNA-binding</keyword>
<keyword evidence="6" id="KW-0227">DNA damage</keyword>
<evidence type="ECO:0000313" key="15">
    <source>
        <dbReference type="EMBL" id="GAG32826.1"/>
    </source>
</evidence>
<dbReference type="GO" id="GO:0005524">
    <property type="term" value="F:ATP binding"/>
    <property type="evidence" value="ECO:0007669"/>
    <property type="project" value="UniProtKB-KW"/>
</dbReference>
<keyword evidence="2" id="KW-0963">Cytoplasm</keyword>
<evidence type="ECO:0000256" key="1">
    <source>
        <dbReference type="ARBA" id="ARBA00004496"/>
    </source>
</evidence>
<evidence type="ECO:0000256" key="6">
    <source>
        <dbReference type="ARBA" id="ARBA00022763"/>
    </source>
</evidence>
<keyword evidence="7" id="KW-0228">DNA excision</keyword>
<evidence type="ECO:0000256" key="11">
    <source>
        <dbReference type="ARBA" id="ARBA00022881"/>
    </source>
</evidence>
<keyword evidence="13" id="KW-0234">DNA repair</keyword>
<evidence type="ECO:0000259" key="14">
    <source>
        <dbReference type="Pfam" id="PF17755"/>
    </source>
</evidence>
<accession>X0Y7G6</accession>